<dbReference type="SUPFAM" id="SSF52540">
    <property type="entry name" value="P-loop containing nucleoside triphosphate hydrolases"/>
    <property type="match status" value="1"/>
</dbReference>
<dbReference type="InterPro" id="IPR051539">
    <property type="entry name" value="T4SS-coupling_protein"/>
</dbReference>
<name>A0AAU8T2E9_9BURK</name>
<feature type="region of interest" description="Disordered" evidence="6">
    <location>
        <begin position="621"/>
        <end position="651"/>
    </location>
</feature>
<sequence length="651" mass="69211">MGARNGFGSKAPAAPSLKRSDWSGWASASAAAGAVVGSLALWASWSALPWLPLPPGSLGAHAGCLAKIAAHDFAAEFFPAGAKACARAWGSLSTGEKAGAAARLVASTVAACAPAVVFAKERLVPRDRLIDVRGGSRHEGPEAATKLKKKFAANCRARPDHNIAPGVPYPGDLWTRHVLLIGGSGAGKSTVMRPLATKIIDSHEQMLMFDPKGEFSAAFDGPAILAPWDSRSLAWDVAADMRNILDIRRFATAMIRDSSDPMWSNAARQLLVGIVACLQATKGRDWGWRELADLVALPQTALLAIMREHHPEAVRSVERATVTTAGILINLSAFCSPIFDLAAAWGETPKDRRVGFVDWTLGLSSHPQLIIQGHGAYSDLTKTYVEAIVGTFAATINSIEIDDDPERKIWFFADEFPQAGKLPVRALFEVGRSRGVRCVVVCQDLAQLEDIYGEKMVRAIVAMSGTLVVGQTMPGETADKLCKALGSREVERPNVSVSIGGSNGRADGHTLSYMRDDIQLYKPAELASRLGLTDDHRGVRLALFTHGDAYELVWPHFTMPKRRPAHSPAAWLSPQTGAFDAQVRPAESGAVAASPPADSVPAPDEFANLDALAGLFADPGVAAVDDGKSPPADPAACIPSSPTHVRPNPPR</sequence>
<protein>
    <submittedName>
        <fullName evidence="8">FtsK/SpoIIIE family protein</fullName>
    </submittedName>
</protein>
<keyword evidence="3" id="KW-0812">Transmembrane</keyword>
<evidence type="ECO:0000259" key="7">
    <source>
        <dbReference type="Pfam" id="PF10412"/>
    </source>
</evidence>
<evidence type="ECO:0000256" key="4">
    <source>
        <dbReference type="ARBA" id="ARBA00022989"/>
    </source>
</evidence>
<feature type="compositionally biased region" description="Low complexity" evidence="6">
    <location>
        <begin position="590"/>
        <end position="604"/>
    </location>
</feature>
<evidence type="ECO:0000256" key="6">
    <source>
        <dbReference type="SAM" id="MobiDB-lite"/>
    </source>
</evidence>
<reference evidence="8 9" key="1">
    <citation type="journal article" date="2015" name="Genome Announc.">
        <title>Complete genome sequences for 59 burkholderia isolates, both pathogenic and near neighbor.</title>
        <authorList>
            <person name="Johnson S.L."/>
            <person name="Bishop-Lilly K.A."/>
            <person name="Ladner J.T."/>
            <person name="Daligault H.E."/>
            <person name="Davenport K.W."/>
            <person name="Jaissle J."/>
            <person name="Frey K.G."/>
            <person name="Koroleva G.I."/>
            <person name="Bruce D.C."/>
            <person name="Coyne S.R."/>
            <person name="Broomall S.M."/>
            <person name="Li P.E."/>
            <person name="Teshima H."/>
            <person name="Gibbons H.S."/>
            <person name="Palacios G.F."/>
            <person name="Rosenzweig C.N."/>
            <person name="Redden C.L."/>
            <person name="Xu Y."/>
            <person name="Minogue T.D."/>
            <person name="Chain P.S."/>
        </authorList>
    </citation>
    <scope>NUCLEOTIDE SEQUENCE [LARGE SCALE GENOMIC DNA]</scope>
    <source>
        <strain evidence="8 9">ATCC BAA-463</strain>
    </source>
</reference>
<dbReference type="InterPro" id="IPR027417">
    <property type="entry name" value="P-loop_NTPase"/>
</dbReference>
<dbReference type="Gene3D" id="3.40.50.300">
    <property type="entry name" value="P-loop containing nucleotide triphosphate hydrolases"/>
    <property type="match status" value="2"/>
</dbReference>
<evidence type="ECO:0000256" key="3">
    <source>
        <dbReference type="ARBA" id="ARBA00022692"/>
    </source>
</evidence>
<dbReference type="InterPro" id="IPR019476">
    <property type="entry name" value="T4SS_TraD_DNA-bd"/>
</dbReference>
<dbReference type="KEGG" id="bfn:OI25_2949"/>
<evidence type="ECO:0000256" key="1">
    <source>
        <dbReference type="ARBA" id="ARBA00004651"/>
    </source>
</evidence>
<evidence type="ECO:0000313" key="9">
    <source>
        <dbReference type="Proteomes" id="UP000032614"/>
    </source>
</evidence>
<keyword evidence="5" id="KW-0472">Membrane</keyword>
<feature type="domain" description="Type IV secretion system coupling protein TraD DNA-binding" evidence="7">
    <location>
        <begin position="164"/>
        <end position="515"/>
    </location>
</feature>
<comment type="subcellular location">
    <subcellularLocation>
        <location evidence="1">Cell membrane</location>
        <topology evidence="1">Multi-pass membrane protein</topology>
    </subcellularLocation>
</comment>
<dbReference type="GO" id="GO:0005886">
    <property type="term" value="C:plasma membrane"/>
    <property type="evidence" value="ECO:0007669"/>
    <property type="project" value="UniProtKB-SubCell"/>
</dbReference>
<keyword evidence="4" id="KW-1133">Transmembrane helix</keyword>
<dbReference type="EMBL" id="CP010026">
    <property type="protein sequence ID" value="AJZ60571.1"/>
    <property type="molecule type" value="Genomic_DNA"/>
</dbReference>
<dbReference type="RefSeq" id="WP_096335783.1">
    <property type="nucleotide sequence ID" value="NZ_CP010026.1"/>
</dbReference>
<gene>
    <name evidence="8" type="ORF">OI25_2949</name>
</gene>
<dbReference type="CDD" id="cd01127">
    <property type="entry name" value="TrwB_TraG_TraD_VirD4"/>
    <property type="match status" value="1"/>
</dbReference>
<proteinExistence type="predicted"/>
<evidence type="ECO:0000256" key="5">
    <source>
        <dbReference type="ARBA" id="ARBA00023136"/>
    </source>
</evidence>
<dbReference type="PANTHER" id="PTHR37937">
    <property type="entry name" value="CONJUGATIVE TRANSFER: DNA TRANSPORT"/>
    <property type="match status" value="1"/>
</dbReference>
<dbReference type="GeneID" id="66516884"/>
<keyword evidence="2" id="KW-1003">Cell membrane</keyword>
<dbReference type="Pfam" id="PF10412">
    <property type="entry name" value="TrwB_AAD_bind"/>
    <property type="match status" value="1"/>
</dbReference>
<organism evidence="8 9">
    <name type="scientific">Paraburkholderia fungorum</name>
    <dbReference type="NCBI Taxonomy" id="134537"/>
    <lineage>
        <taxon>Bacteria</taxon>
        <taxon>Pseudomonadati</taxon>
        <taxon>Pseudomonadota</taxon>
        <taxon>Betaproteobacteria</taxon>
        <taxon>Burkholderiales</taxon>
        <taxon>Burkholderiaceae</taxon>
        <taxon>Paraburkholderia</taxon>
    </lineage>
</organism>
<evidence type="ECO:0000256" key="2">
    <source>
        <dbReference type="ARBA" id="ARBA00022475"/>
    </source>
</evidence>
<feature type="region of interest" description="Disordered" evidence="6">
    <location>
        <begin position="584"/>
        <end position="604"/>
    </location>
</feature>
<dbReference type="PANTHER" id="PTHR37937:SF1">
    <property type="entry name" value="CONJUGATIVE TRANSFER: DNA TRANSPORT"/>
    <property type="match status" value="1"/>
</dbReference>
<evidence type="ECO:0000313" key="8">
    <source>
        <dbReference type="EMBL" id="AJZ60571.1"/>
    </source>
</evidence>
<dbReference type="Proteomes" id="UP000032614">
    <property type="component" value="Chromosome 1"/>
</dbReference>
<accession>A0AAU8T2E9</accession>
<dbReference type="AlphaFoldDB" id="A0AAU8T2E9"/>